<dbReference type="EMBL" id="JAVMIP010000028">
    <property type="protein sequence ID" value="MDS3862376.1"/>
    <property type="molecule type" value="Genomic_DNA"/>
</dbReference>
<dbReference type="CDD" id="cd08519">
    <property type="entry name" value="PBP2_NikA_DppA_OppA_like_20"/>
    <property type="match status" value="1"/>
</dbReference>
<dbReference type="SUPFAM" id="SSF53850">
    <property type="entry name" value="Periplasmic binding protein-like II"/>
    <property type="match status" value="1"/>
</dbReference>
<sequence>MQFFARRYWQWFLGIFILGLVWGCQNINLSPGPAEPSQQIVIGTTSRIRTLDPADAYEVLAGNLLTNLGDRLYAYGADGVTLEPQLATQMPEISPDGRIYRIPVRQGVRFHDGTPFNAAAMVFSLQRFMDNGGQPAGLLAGRVSKIQATGEYELEIHLKEPFIAFPELLAFSGLCAVSPQAYRMGKGEFNPTTFVGTGPYRLVSYRSDALRLAPFADYWGTSPRNSGVDIQVFSSSANLFNAFRTGTVDLATPPLDPNQVQVLVREQAQGQWQVLRGPGNVISLLSINLRQPPWNQLGARQALAASINRQRLQARVFLGQALPLYSLIPTIFPASQPVFEQFYGTGTPAEAGQWLKQAGFSEANPLVVNLWYRANIPSNVLAATVFKASLERDLGAAVRVELDSTESATIYRNLDTGAYPLVMLDWYGDFYDPDNYLEPFLTCEEGNLQQGCQVGASASWGSFFYSPKANELINQSRQEADPSRRRQIFQALQELTAAQVPFIPLWQNETYLFVRNTVQGAQLNQTQQFLFSPLTQRTLPAASPSSQ</sequence>
<keyword evidence="7" id="KW-1185">Reference proteome</keyword>
<protein>
    <submittedName>
        <fullName evidence="6">ABC transporter substrate-binding protein</fullName>
    </submittedName>
</protein>
<feature type="domain" description="Solute-binding protein family 5" evidence="5">
    <location>
        <begin position="82"/>
        <end position="445"/>
    </location>
</feature>
<evidence type="ECO:0000259" key="5">
    <source>
        <dbReference type="Pfam" id="PF00496"/>
    </source>
</evidence>
<name>A0AAE4JXL4_9CYAN</name>
<dbReference type="PIRSF" id="PIRSF002741">
    <property type="entry name" value="MppA"/>
    <property type="match status" value="1"/>
</dbReference>
<comment type="similarity">
    <text evidence="2">Belongs to the bacterial solute-binding protein 5 family.</text>
</comment>
<comment type="subcellular location">
    <subcellularLocation>
        <location evidence="1">Cell envelope</location>
    </subcellularLocation>
</comment>
<dbReference type="GO" id="GO:0030313">
    <property type="term" value="C:cell envelope"/>
    <property type="evidence" value="ECO:0007669"/>
    <property type="project" value="UniProtKB-SubCell"/>
</dbReference>
<dbReference type="Proteomes" id="UP001268256">
    <property type="component" value="Unassembled WGS sequence"/>
</dbReference>
<reference evidence="7" key="1">
    <citation type="submission" date="2023-07" db="EMBL/GenBank/DDBJ databases">
        <authorList>
            <person name="Luz R."/>
            <person name="Cordeiro R."/>
            <person name="Fonseca A."/>
            <person name="Goncalves V."/>
        </authorList>
    </citation>
    <scope>NUCLEOTIDE SEQUENCE [LARGE SCALE GENOMIC DNA]</scope>
    <source>
        <strain evidence="7">BACA0444</strain>
    </source>
</reference>
<evidence type="ECO:0000256" key="3">
    <source>
        <dbReference type="ARBA" id="ARBA00022448"/>
    </source>
</evidence>
<dbReference type="InterPro" id="IPR000914">
    <property type="entry name" value="SBP_5_dom"/>
</dbReference>
<organism evidence="6 7">
    <name type="scientific">Pseudocalidococcus azoricus BACA0444</name>
    <dbReference type="NCBI Taxonomy" id="2918990"/>
    <lineage>
        <taxon>Bacteria</taxon>
        <taxon>Bacillati</taxon>
        <taxon>Cyanobacteriota</taxon>
        <taxon>Cyanophyceae</taxon>
        <taxon>Acaryochloridales</taxon>
        <taxon>Thermosynechococcaceae</taxon>
        <taxon>Pseudocalidococcus</taxon>
        <taxon>Pseudocalidococcus azoricus</taxon>
    </lineage>
</organism>
<evidence type="ECO:0000256" key="4">
    <source>
        <dbReference type="ARBA" id="ARBA00022729"/>
    </source>
</evidence>
<accession>A0AAE4JXL4</accession>
<dbReference type="PANTHER" id="PTHR30290:SF10">
    <property type="entry name" value="PERIPLASMIC OLIGOPEPTIDE-BINDING PROTEIN-RELATED"/>
    <property type="match status" value="1"/>
</dbReference>
<dbReference type="RefSeq" id="WP_322879581.1">
    <property type="nucleotide sequence ID" value="NZ_JAVMIP010000028.1"/>
</dbReference>
<dbReference type="AlphaFoldDB" id="A0AAE4JXL4"/>
<evidence type="ECO:0000313" key="6">
    <source>
        <dbReference type="EMBL" id="MDS3862376.1"/>
    </source>
</evidence>
<dbReference type="InterPro" id="IPR039424">
    <property type="entry name" value="SBP_5"/>
</dbReference>
<keyword evidence="4" id="KW-0732">Signal</keyword>
<dbReference type="InterPro" id="IPR030678">
    <property type="entry name" value="Peptide/Ni-bd"/>
</dbReference>
<dbReference type="GO" id="GO:1904680">
    <property type="term" value="F:peptide transmembrane transporter activity"/>
    <property type="evidence" value="ECO:0007669"/>
    <property type="project" value="TreeGrafter"/>
</dbReference>
<dbReference type="Gene3D" id="3.40.190.10">
    <property type="entry name" value="Periplasmic binding protein-like II"/>
    <property type="match status" value="1"/>
</dbReference>
<dbReference type="GO" id="GO:0043190">
    <property type="term" value="C:ATP-binding cassette (ABC) transporter complex"/>
    <property type="evidence" value="ECO:0007669"/>
    <property type="project" value="InterPro"/>
</dbReference>
<dbReference type="Gene3D" id="3.10.105.10">
    <property type="entry name" value="Dipeptide-binding Protein, Domain 3"/>
    <property type="match status" value="1"/>
</dbReference>
<evidence type="ECO:0000313" key="7">
    <source>
        <dbReference type="Proteomes" id="UP001268256"/>
    </source>
</evidence>
<proteinExistence type="inferred from homology"/>
<dbReference type="PANTHER" id="PTHR30290">
    <property type="entry name" value="PERIPLASMIC BINDING COMPONENT OF ABC TRANSPORTER"/>
    <property type="match status" value="1"/>
</dbReference>
<evidence type="ECO:0000256" key="1">
    <source>
        <dbReference type="ARBA" id="ARBA00004196"/>
    </source>
</evidence>
<dbReference type="Pfam" id="PF00496">
    <property type="entry name" value="SBP_bac_5"/>
    <property type="match status" value="1"/>
</dbReference>
<comment type="caution">
    <text evidence="6">The sequence shown here is derived from an EMBL/GenBank/DDBJ whole genome shotgun (WGS) entry which is preliminary data.</text>
</comment>
<dbReference type="GO" id="GO:0015833">
    <property type="term" value="P:peptide transport"/>
    <property type="evidence" value="ECO:0007669"/>
    <property type="project" value="TreeGrafter"/>
</dbReference>
<dbReference type="GO" id="GO:0042597">
    <property type="term" value="C:periplasmic space"/>
    <property type="evidence" value="ECO:0007669"/>
    <property type="project" value="UniProtKB-ARBA"/>
</dbReference>
<gene>
    <name evidence="6" type="ORF">RIF25_16380</name>
</gene>
<evidence type="ECO:0000256" key="2">
    <source>
        <dbReference type="ARBA" id="ARBA00005695"/>
    </source>
</evidence>
<keyword evidence="3" id="KW-0813">Transport</keyword>